<dbReference type="InterPro" id="IPR029044">
    <property type="entry name" value="Nucleotide-diphossugar_trans"/>
</dbReference>
<dbReference type="SUPFAM" id="SSF53448">
    <property type="entry name" value="Nucleotide-diphospho-sugar transferases"/>
    <property type="match status" value="1"/>
</dbReference>
<evidence type="ECO:0000313" key="11">
    <source>
        <dbReference type="Proteomes" id="UP000739565"/>
    </source>
</evidence>
<keyword evidence="6 9" id="KW-0812">Transmembrane</keyword>
<dbReference type="GO" id="GO:0006679">
    <property type="term" value="P:glucosylceramide biosynthetic process"/>
    <property type="evidence" value="ECO:0007669"/>
    <property type="project" value="TreeGrafter"/>
</dbReference>
<feature type="transmembrane region" description="Helical" evidence="9">
    <location>
        <begin position="260"/>
        <end position="279"/>
    </location>
</feature>
<dbReference type="GO" id="GO:0008120">
    <property type="term" value="F:ceramide glucosyltransferase activity"/>
    <property type="evidence" value="ECO:0007669"/>
    <property type="project" value="TreeGrafter"/>
</dbReference>
<comment type="pathway">
    <text evidence="2">Lipid metabolism; sphingolipid metabolism.</text>
</comment>
<evidence type="ECO:0000256" key="8">
    <source>
        <dbReference type="ARBA" id="ARBA00023136"/>
    </source>
</evidence>
<feature type="transmembrane region" description="Helical" evidence="9">
    <location>
        <begin position="299"/>
        <end position="318"/>
    </location>
</feature>
<evidence type="ECO:0000256" key="3">
    <source>
        <dbReference type="ARBA" id="ARBA00004991"/>
    </source>
</evidence>
<proteinExistence type="predicted"/>
<reference evidence="10" key="1">
    <citation type="submission" date="2021-07" db="EMBL/GenBank/DDBJ databases">
        <title>New genus and species of the family Alcaligenaceae.</title>
        <authorList>
            <person name="Hahn M.W."/>
        </authorList>
    </citation>
    <scope>NUCLEOTIDE SEQUENCE</scope>
    <source>
        <strain evidence="10">LF4-65</strain>
    </source>
</reference>
<dbReference type="CDD" id="cd00761">
    <property type="entry name" value="Glyco_tranf_GTA_type"/>
    <property type="match status" value="1"/>
</dbReference>
<dbReference type="InterPro" id="IPR025993">
    <property type="entry name" value="Ceramide_glucosylTrfase"/>
</dbReference>
<accession>A0A953NAM3</accession>
<dbReference type="Gene3D" id="3.90.550.10">
    <property type="entry name" value="Spore Coat Polysaccharide Biosynthesis Protein SpsA, Chain A"/>
    <property type="match status" value="1"/>
</dbReference>
<dbReference type="Pfam" id="PF13506">
    <property type="entry name" value="Glyco_transf_21"/>
    <property type="match status" value="1"/>
</dbReference>
<gene>
    <name evidence="10" type="ORF">KZZ10_10185</name>
</gene>
<keyword evidence="7 9" id="KW-1133">Transmembrane helix</keyword>
<keyword evidence="11" id="KW-1185">Reference proteome</keyword>
<keyword evidence="5 10" id="KW-0808">Transferase</keyword>
<evidence type="ECO:0000256" key="2">
    <source>
        <dbReference type="ARBA" id="ARBA00004760"/>
    </source>
</evidence>
<comment type="subcellular location">
    <subcellularLocation>
        <location evidence="1">Membrane</location>
        <topology evidence="1">Multi-pass membrane protein</topology>
    </subcellularLocation>
</comment>
<comment type="caution">
    <text evidence="10">The sequence shown here is derived from an EMBL/GenBank/DDBJ whole genome shotgun (WGS) entry which is preliminary data.</text>
</comment>
<evidence type="ECO:0000256" key="4">
    <source>
        <dbReference type="ARBA" id="ARBA00022676"/>
    </source>
</evidence>
<organism evidence="10 11">
    <name type="scientific">Zwartia hollandica</name>
    <dbReference type="NCBI Taxonomy" id="324606"/>
    <lineage>
        <taxon>Bacteria</taxon>
        <taxon>Pseudomonadati</taxon>
        <taxon>Pseudomonadota</taxon>
        <taxon>Betaproteobacteria</taxon>
        <taxon>Burkholderiales</taxon>
        <taxon>Alcaligenaceae</taxon>
        <taxon>Zwartia</taxon>
    </lineage>
</organism>
<evidence type="ECO:0000256" key="9">
    <source>
        <dbReference type="SAM" id="Phobius"/>
    </source>
</evidence>
<name>A0A953NAM3_9BURK</name>
<evidence type="ECO:0000256" key="1">
    <source>
        <dbReference type="ARBA" id="ARBA00004141"/>
    </source>
</evidence>
<comment type="pathway">
    <text evidence="3">Sphingolipid metabolism.</text>
</comment>
<dbReference type="AlphaFoldDB" id="A0A953NAM3"/>
<dbReference type="GO" id="GO:0016020">
    <property type="term" value="C:membrane"/>
    <property type="evidence" value="ECO:0007669"/>
    <property type="project" value="UniProtKB-SubCell"/>
</dbReference>
<protein>
    <submittedName>
        <fullName evidence="10">Glycosyltransferase</fullName>
        <ecNumber evidence="10">2.4.-.-</ecNumber>
    </submittedName>
</protein>
<feature type="transmembrane region" description="Helical" evidence="9">
    <location>
        <begin position="233"/>
        <end position="253"/>
    </location>
</feature>
<dbReference type="PANTHER" id="PTHR12726">
    <property type="entry name" value="CERAMIDE GLUCOSYLTRANSFERASE"/>
    <property type="match status" value="1"/>
</dbReference>
<evidence type="ECO:0000256" key="6">
    <source>
        <dbReference type="ARBA" id="ARBA00022692"/>
    </source>
</evidence>
<keyword evidence="8 9" id="KW-0472">Membrane</keyword>
<evidence type="ECO:0000256" key="5">
    <source>
        <dbReference type="ARBA" id="ARBA00022679"/>
    </source>
</evidence>
<dbReference type="Proteomes" id="UP000739565">
    <property type="component" value="Unassembled WGS sequence"/>
</dbReference>
<evidence type="ECO:0000313" key="10">
    <source>
        <dbReference type="EMBL" id="MBZ1351013.1"/>
    </source>
</evidence>
<dbReference type="EMBL" id="JAHXRI010000007">
    <property type="protein sequence ID" value="MBZ1351013.1"/>
    <property type="molecule type" value="Genomic_DNA"/>
</dbReference>
<keyword evidence="4 10" id="KW-0328">Glycosyltransferase</keyword>
<evidence type="ECO:0000256" key="7">
    <source>
        <dbReference type="ARBA" id="ARBA00022989"/>
    </source>
</evidence>
<dbReference type="PANTHER" id="PTHR12726:SF0">
    <property type="entry name" value="CERAMIDE GLUCOSYLTRANSFERASE"/>
    <property type="match status" value="1"/>
</dbReference>
<sequence>MALILPLTGRHDSFQNLLGLLEQQTLRPKRLIIAIESDTDPAYPFALSLASSVSFPVSVVIAGLAESSSQKCHNLVAAARQLHAGEDYVVMLDADIAPPQWWLAAVIKPLARKQYDIVSGYRWQVPAANSFAENLISFIDRAIALSVRPPGLTLLWGGTLAMPVQLLRKILADHVLENTVSDDLMLADYATKNNYRVLNRRVLLVPSRPPTGLLRVWNFAVRQLQIIKIYRPGLWLIEFVRITLLIACWLVMFTCSDNRIILYSSIAIIFSLLCMKHLVSLSIASCLGYRDRPDVRLSQFGLVFCRPLIDLFMLMVLCRSLCKREVQWSHVTYLVAAPNVVTIKARKDC</sequence>
<dbReference type="EC" id="2.4.-.-" evidence="10"/>
<dbReference type="RefSeq" id="WP_259661415.1">
    <property type="nucleotide sequence ID" value="NZ_JAHXRI010000007.1"/>
</dbReference>